<dbReference type="SUPFAM" id="SSF56935">
    <property type="entry name" value="Porins"/>
    <property type="match status" value="1"/>
</dbReference>
<keyword evidence="7 8" id="KW-0998">Cell outer membrane</keyword>
<dbReference type="KEGG" id="pgin:FRZ67_14075"/>
<keyword evidence="5" id="KW-0798">TonB box</keyword>
<organism evidence="10 11">
    <name type="scientific">Panacibacter ginsenosidivorans</name>
    <dbReference type="NCBI Taxonomy" id="1813871"/>
    <lineage>
        <taxon>Bacteria</taxon>
        <taxon>Pseudomonadati</taxon>
        <taxon>Bacteroidota</taxon>
        <taxon>Chitinophagia</taxon>
        <taxon>Chitinophagales</taxon>
        <taxon>Chitinophagaceae</taxon>
        <taxon>Panacibacter</taxon>
    </lineage>
</organism>
<feature type="domain" description="TonB-dependent receptor-like beta-barrel" evidence="9">
    <location>
        <begin position="195"/>
        <end position="704"/>
    </location>
</feature>
<dbReference type="PANTHER" id="PTHR30442">
    <property type="entry name" value="IRON III DICITRATE TRANSPORT PROTEIN FECA"/>
    <property type="match status" value="1"/>
</dbReference>
<evidence type="ECO:0000256" key="8">
    <source>
        <dbReference type="PROSITE-ProRule" id="PRU01360"/>
    </source>
</evidence>
<keyword evidence="3 8" id="KW-1134">Transmembrane beta strand</keyword>
<comment type="similarity">
    <text evidence="8">Belongs to the TonB-dependent receptor family.</text>
</comment>
<evidence type="ECO:0000313" key="11">
    <source>
        <dbReference type="Proteomes" id="UP000321533"/>
    </source>
</evidence>
<dbReference type="AlphaFoldDB" id="A0A5B8VAA1"/>
<evidence type="ECO:0000256" key="5">
    <source>
        <dbReference type="ARBA" id="ARBA00023077"/>
    </source>
</evidence>
<dbReference type="InterPro" id="IPR000531">
    <property type="entry name" value="Beta-barrel_TonB"/>
</dbReference>
<dbReference type="PROSITE" id="PS52016">
    <property type="entry name" value="TONB_DEPENDENT_REC_3"/>
    <property type="match status" value="1"/>
</dbReference>
<reference evidence="10 11" key="1">
    <citation type="journal article" date="2016" name="Int. J. Syst. Evol. Microbiol.">
        <title>Panacibacter ginsenosidivorans gen. nov., sp. nov., with ginsenoside converting activity isolated from soil of a ginseng field.</title>
        <authorList>
            <person name="Siddiqi M.Z."/>
            <person name="Muhammad Shafi S."/>
            <person name="Choi K.D."/>
            <person name="Im W.T."/>
        </authorList>
    </citation>
    <scope>NUCLEOTIDE SEQUENCE [LARGE SCALE GENOMIC DNA]</scope>
    <source>
        <strain evidence="10 11">Gsoil1550</strain>
    </source>
</reference>
<keyword evidence="6 8" id="KW-0472">Membrane</keyword>
<dbReference type="InterPro" id="IPR036942">
    <property type="entry name" value="Beta-barrel_TonB_sf"/>
</dbReference>
<accession>A0A5B8VAA1</accession>
<comment type="subcellular location">
    <subcellularLocation>
        <location evidence="1 8">Cell outer membrane</location>
        <topology evidence="1 8">Multi-pass membrane protein</topology>
    </subcellularLocation>
</comment>
<evidence type="ECO:0000256" key="4">
    <source>
        <dbReference type="ARBA" id="ARBA00022692"/>
    </source>
</evidence>
<protein>
    <submittedName>
        <fullName evidence="10">TonB-dependent receptor</fullName>
    </submittedName>
</protein>
<sequence length="738" mass="82683">MKYSVKNRIGIFVFCFFQVAVGKAQNVTQVASADTVLTGVLDSVVVNSFIRTQTFLSDVNGVQIFAGKKTNTVQLNPNGYNLAQNVARNSFAQIPGLTMWDMDGAGTQLNIGSRGTDSHRSIEMNMRQNGYCTNSDIFGYPENHYTVPLQAVQEVQLVRGSAALQYGPQFGGMMNFVMRKGDSTKPFEIQSEQTTGSNNLFNSYNAIGGTKGKLNYYAYFDYRHGDGWRDNAKFNYHAYYINLDYHFNSKASLAFQFSRMDYVQQIAGGLTDAQFAADPKQSERSRNFFQPVINIPALLFRYKLNEATSLEITSHGLFGERNSVQFINTANIADTFNLALNSYNPRQVDRDYYSAFTTEARILHQYKLGNVKSTLAAGLRYFTELTKRKQKGVGTTGSDFDLSLANDYGINLRLTTHNYAAFAENIFQLTPKFSVTPGIRYEIIKTDLDGVINNAADAVAYKSKRNFPLFGAGVQYQATPLTQLYGNISQAYRPYLYANVTPADRIDKIDPSLKDSKGYDIDLGYRGRVKNIFRFDVNAFYLFYGDRVGLITQQDNAGDNFLFTTNIGNSVSKGVEAYVELSLLRLVNARNNKTDLRLFNSLAYTHATYTSGVINKSGVNTSVAGNYVENIPAWNNKCGIDFRVKNISTSLQYSYTSKTYNDAFNTEYSSNGVLGAIPAYHVWDWNFGWQFAKAFRFSGGVNNLANAHYFNRRITFYPGPGILPADGRTFYIGLGMNM</sequence>
<keyword evidence="2 8" id="KW-0813">Transport</keyword>
<keyword evidence="10" id="KW-0675">Receptor</keyword>
<dbReference type="Gene3D" id="2.40.170.20">
    <property type="entry name" value="TonB-dependent receptor, beta-barrel domain"/>
    <property type="match status" value="1"/>
</dbReference>
<dbReference type="Gene3D" id="2.170.130.10">
    <property type="entry name" value="TonB-dependent receptor, plug domain"/>
    <property type="match status" value="1"/>
</dbReference>
<dbReference type="GO" id="GO:0009279">
    <property type="term" value="C:cell outer membrane"/>
    <property type="evidence" value="ECO:0007669"/>
    <property type="project" value="UniProtKB-SubCell"/>
</dbReference>
<dbReference type="OrthoDB" id="9758472at2"/>
<dbReference type="Pfam" id="PF00593">
    <property type="entry name" value="TonB_dep_Rec_b-barrel"/>
    <property type="match status" value="1"/>
</dbReference>
<dbReference type="PANTHER" id="PTHR30442:SF0">
    <property type="entry name" value="FE(3+) DICITRATE TRANSPORT PROTEIN FECA"/>
    <property type="match status" value="1"/>
</dbReference>
<evidence type="ECO:0000259" key="9">
    <source>
        <dbReference type="Pfam" id="PF00593"/>
    </source>
</evidence>
<keyword evidence="4 8" id="KW-0812">Transmembrane</keyword>
<evidence type="ECO:0000256" key="1">
    <source>
        <dbReference type="ARBA" id="ARBA00004571"/>
    </source>
</evidence>
<dbReference type="GO" id="GO:0033214">
    <property type="term" value="P:siderophore-iron import into cell"/>
    <property type="evidence" value="ECO:0007669"/>
    <property type="project" value="TreeGrafter"/>
</dbReference>
<evidence type="ECO:0000256" key="6">
    <source>
        <dbReference type="ARBA" id="ARBA00023136"/>
    </source>
</evidence>
<keyword evidence="11" id="KW-1185">Reference proteome</keyword>
<evidence type="ECO:0000256" key="3">
    <source>
        <dbReference type="ARBA" id="ARBA00022452"/>
    </source>
</evidence>
<evidence type="ECO:0000313" key="10">
    <source>
        <dbReference type="EMBL" id="QEC68374.1"/>
    </source>
</evidence>
<dbReference type="Proteomes" id="UP000321533">
    <property type="component" value="Chromosome"/>
</dbReference>
<dbReference type="RefSeq" id="WP_147190311.1">
    <property type="nucleotide sequence ID" value="NZ_CP042435.1"/>
</dbReference>
<dbReference type="InterPro" id="IPR037066">
    <property type="entry name" value="Plug_dom_sf"/>
</dbReference>
<name>A0A5B8VAA1_9BACT</name>
<evidence type="ECO:0000256" key="7">
    <source>
        <dbReference type="ARBA" id="ARBA00023237"/>
    </source>
</evidence>
<dbReference type="InterPro" id="IPR039426">
    <property type="entry name" value="TonB-dep_rcpt-like"/>
</dbReference>
<gene>
    <name evidence="10" type="ORF">FRZ67_14075</name>
</gene>
<proteinExistence type="inferred from homology"/>
<evidence type="ECO:0000256" key="2">
    <source>
        <dbReference type="ARBA" id="ARBA00022448"/>
    </source>
</evidence>
<dbReference type="EMBL" id="CP042435">
    <property type="protein sequence ID" value="QEC68374.1"/>
    <property type="molecule type" value="Genomic_DNA"/>
</dbReference>